<sequence>MIKKVFLYLLLIASMENLELIYSNYFLFSSPEDQLNFTLDFDKIPLFNRKVHILKVLLHFIFEIAVEY</sequence>
<evidence type="ECO:0000313" key="2">
    <source>
        <dbReference type="EMBL" id="RNA06490.1"/>
    </source>
</evidence>
<keyword evidence="3" id="KW-1185">Reference proteome</keyword>
<evidence type="ECO:0000256" key="1">
    <source>
        <dbReference type="SAM" id="SignalP"/>
    </source>
</evidence>
<reference evidence="2 3" key="1">
    <citation type="journal article" date="2018" name="Sci. Rep.">
        <title>Genomic signatures of local adaptation to the degree of environmental predictability in rotifers.</title>
        <authorList>
            <person name="Franch-Gras L."/>
            <person name="Hahn C."/>
            <person name="Garcia-Roger E.M."/>
            <person name="Carmona M.J."/>
            <person name="Serra M."/>
            <person name="Gomez A."/>
        </authorList>
    </citation>
    <scope>NUCLEOTIDE SEQUENCE [LARGE SCALE GENOMIC DNA]</scope>
    <source>
        <strain evidence="2">HYR1</strain>
    </source>
</reference>
<dbReference type="EMBL" id="REGN01007374">
    <property type="protein sequence ID" value="RNA06490.1"/>
    <property type="molecule type" value="Genomic_DNA"/>
</dbReference>
<evidence type="ECO:0000313" key="3">
    <source>
        <dbReference type="Proteomes" id="UP000276133"/>
    </source>
</evidence>
<comment type="caution">
    <text evidence="2">The sequence shown here is derived from an EMBL/GenBank/DDBJ whole genome shotgun (WGS) entry which is preliminary data.</text>
</comment>
<protein>
    <submittedName>
        <fullName evidence="2">Uncharacterized protein</fullName>
    </submittedName>
</protein>
<gene>
    <name evidence="2" type="ORF">BpHYR1_038670</name>
</gene>
<keyword evidence="1" id="KW-0732">Signal</keyword>
<feature type="signal peptide" evidence="1">
    <location>
        <begin position="1"/>
        <end position="23"/>
    </location>
</feature>
<feature type="chain" id="PRO_5018280482" evidence="1">
    <location>
        <begin position="24"/>
        <end position="68"/>
    </location>
</feature>
<accession>A0A3M7Q523</accession>
<dbReference type="Proteomes" id="UP000276133">
    <property type="component" value="Unassembled WGS sequence"/>
</dbReference>
<name>A0A3M7Q523_BRAPC</name>
<dbReference type="AlphaFoldDB" id="A0A3M7Q523"/>
<organism evidence="2 3">
    <name type="scientific">Brachionus plicatilis</name>
    <name type="common">Marine rotifer</name>
    <name type="synonym">Brachionus muelleri</name>
    <dbReference type="NCBI Taxonomy" id="10195"/>
    <lineage>
        <taxon>Eukaryota</taxon>
        <taxon>Metazoa</taxon>
        <taxon>Spiralia</taxon>
        <taxon>Gnathifera</taxon>
        <taxon>Rotifera</taxon>
        <taxon>Eurotatoria</taxon>
        <taxon>Monogononta</taxon>
        <taxon>Pseudotrocha</taxon>
        <taxon>Ploima</taxon>
        <taxon>Brachionidae</taxon>
        <taxon>Brachionus</taxon>
    </lineage>
</organism>
<proteinExistence type="predicted"/>